<protein>
    <submittedName>
        <fullName evidence="1">Uncharacterized protein</fullName>
    </submittedName>
</protein>
<proteinExistence type="predicted"/>
<accession>A0A194ANN0</accession>
<evidence type="ECO:0000313" key="1">
    <source>
        <dbReference type="EMBL" id="JAS03828.1"/>
    </source>
</evidence>
<organism evidence="1">
    <name type="scientific">Pinctada fucata</name>
    <name type="common">Akoya pearl oyster</name>
    <name type="synonym">Pinctada imbricata fucata</name>
    <dbReference type="NCBI Taxonomy" id="50426"/>
    <lineage>
        <taxon>Eukaryota</taxon>
        <taxon>Metazoa</taxon>
        <taxon>Spiralia</taxon>
        <taxon>Lophotrochozoa</taxon>
        <taxon>Mollusca</taxon>
        <taxon>Bivalvia</taxon>
        <taxon>Autobranchia</taxon>
        <taxon>Pteriomorphia</taxon>
        <taxon>Pterioida</taxon>
        <taxon>Pterioidea</taxon>
        <taxon>Pteriidae</taxon>
        <taxon>Pinctada</taxon>
    </lineage>
</organism>
<dbReference type="AlphaFoldDB" id="A0A194ANN0"/>
<name>A0A194ANN0_PINFU</name>
<dbReference type="EMBL" id="GELH01000443">
    <property type="protein sequence ID" value="JAS03829.1"/>
    <property type="molecule type" value="Transcribed_RNA"/>
</dbReference>
<reference evidence="1" key="1">
    <citation type="submission" date="2016-03" db="EMBL/GenBank/DDBJ databases">
        <authorList>
            <person name="Ploux O."/>
        </authorList>
    </citation>
    <scope>NUCLEOTIDE SEQUENCE</scope>
    <source>
        <tissue evidence="1">Mantle</tissue>
    </source>
</reference>
<dbReference type="EMBL" id="GELH01000444">
    <property type="protein sequence ID" value="JAS03828.1"/>
    <property type="molecule type" value="Transcribed_RNA"/>
</dbReference>
<sequence length="67" mass="7877">MTEFFSSRKRVILYETVNVNSELQQIFLLFIQDVLHPILSVSSLFTCLTLILHLEHWQAVLTGDIEW</sequence>